<dbReference type="EnsemblPlants" id="AVESA.00010b.r2.1DG0146580.1">
    <property type="protein sequence ID" value="AVESA.00010b.r2.1DG0146580.1.CDS"/>
    <property type="gene ID" value="AVESA.00010b.r2.1DG0146580"/>
</dbReference>
<sequence>MEHKASTARKDLEQMLVDETAEPKALPLSLLEDITRGFSDDQEIGRGGFAVVYKGILGDRAVAVKKLSNSHMHEKQFHREVECLMQVKHKNVVRFIGYCADTQGSVQRYNGKLVMADVQQRLLCFEYIPKGSLDKYITDAYREWGTCYEIIKGICEGVRYLHENNIIHLDLKPANILLDDNMIPKITDFGLSRCFDKNQSRYITENPAGTRGYLAPELSIRGVIARSADLYSLGIIIMEILTGHMGYEAIEDVLESWSSRLEKSQRHTLCEQIQVCYEIAYECRELNPKKRPASVRNIIDRFHEMESIQELRKSAIGILEVGILGARDLLSTKVNQAGRFTDPYCVAKYGEKWVRTPTLLNTIVPEWNEQYTWDVFDLSTAISVAVFDDCHLGGHDSMDQRIGMVRIRLGTLESDRTYMDYYPLIALNPSGLKKTGELHLTVRFTCKSWARMLATYGKPLLPNIDHSNPISALQQEYLRFQAVQMVAKQLERAEPPLRREVVEYMLHPDTQFSMRRSKANFYRLMSNFSSVVAMWKWFGDVRKWKDPLSTTLAHLVFLTMIGYLELILLLVFLYLIVIAAWNYRWRPRRPPYINTTLSHADVAHPDELEEEFDMLPPPNIDSVQDMVMWYTEQAHLQELNEELDTSSSAKPDDIVRMRYDRLRSVAGRLQTVAGDLATQGERIQSLLSWCDPRATTIFMALSLVVAVVMYLAPFREVVTVMGLYFLRPPWLRGTTSPLFNFYTRLHSKKDFLL</sequence>
<evidence type="ECO:0000313" key="2">
    <source>
        <dbReference type="Proteomes" id="UP001732700"/>
    </source>
</evidence>
<organism evidence="1 2">
    <name type="scientific">Avena sativa</name>
    <name type="common">Oat</name>
    <dbReference type="NCBI Taxonomy" id="4498"/>
    <lineage>
        <taxon>Eukaryota</taxon>
        <taxon>Viridiplantae</taxon>
        <taxon>Streptophyta</taxon>
        <taxon>Embryophyta</taxon>
        <taxon>Tracheophyta</taxon>
        <taxon>Spermatophyta</taxon>
        <taxon>Magnoliopsida</taxon>
        <taxon>Liliopsida</taxon>
        <taxon>Poales</taxon>
        <taxon>Poaceae</taxon>
        <taxon>BOP clade</taxon>
        <taxon>Pooideae</taxon>
        <taxon>Poodae</taxon>
        <taxon>Poeae</taxon>
        <taxon>Poeae Chloroplast Group 1 (Aveneae type)</taxon>
        <taxon>Aveninae</taxon>
        <taxon>Avena</taxon>
    </lineage>
</organism>
<keyword evidence="2" id="KW-1185">Reference proteome</keyword>
<protein>
    <submittedName>
        <fullName evidence="1">Uncharacterized protein</fullName>
    </submittedName>
</protein>
<accession>A0ACD5TYE0</accession>
<proteinExistence type="predicted"/>
<name>A0ACD5TYE0_AVESA</name>
<evidence type="ECO:0000313" key="1">
    <source>
        <dbReference type="EnsemblPlants" id="AVESA.00010b.r2.1DG0146580.1.CDS"/>
    </source>
</evidence>
<reference evidence="1" key="1">
    <citation type="submission" date="2021-05" db="EMBL/GenBank/DDBJ databases">
        <authorList>
            <person name="Scholz U."/>
            <person name="Mascher M."/>
            <person name="Fiebig A."/>
        </authorList>
    </citation>
    <scope>NUCLEOTIDE SEQUENCE [LARGE SCALE GENOMIC DNA]</scope>
</reference>
<reference evidence="1" key="2">
    <citation type="submission" date="2025-09" db="UniProtKB">
        <authorList>
            <consortium name="EnsemblPlants"/>
        </authorList>
    </citation>
    <scope>IDENTIFICATION</scope>
</reference>
<dbReference type="Proteomes" id="UP001732700">
    <property type="component" value="Chromosome 1D"/>
</dbReference>